<evidence type="ECO:0000313" key="1">
    <source>
        <dbReference type="EMBL" id="JAE24455.1"/>
    </source>
</evidence>
<sequence length="63" mass="7290">MRETFQFHCLAIPGTGQHALQGQHQVPQLKLQQFQPPPDWYLYQANNGCHGEMNHFLTLLSSR</sequence>
<proteinExistence type="predicted"/>
<dbReference type="AlphaFoldDB" id="A0A0A9GH84"/>
<reference evidence="1" key="1">
    <citation type="submission" date="2014-09" db="EMBL/GenBank/DDBJ databases">
        <authorList>
            <person name="Magalhaes I.L.F."/>
            <person name="Oliveira U."/>
            <person name="Santos F.R."/>
            <person name="Vidigal T.H.D.A."/>
            <person name="Brescovit A.D."/>
            <person name="Santos A.J."/>
        </authorList>
    </citation>
    <scope>NUCLEOTIDE SEQUENCE</scope>
    <source>
        <tissue evidence="1">Shoot tissue taken approximately 20 cm above the soil surface</tissue>
    </source>
</reference>
<accession>A0A0A9GH84</accession>
<name>A0A0A9GH84_ARUDO</name>
<protein>
    <submittedName>
        <fullName evidence="1">Uncharacterized protein</fullName>
    </submittedName>
</protein>
<dbReference type="EMBL" id="GBRH01173441">
    <property type="protein sequence ID" value="JAE24455.1"/>
    <property type="molecule type" value="Transcribed_RNA"/>
</dbReference>
<organism evidence="1">
    <name type="scientific">Arundo donax</name>
    <name type="common">Giant reed</name>
    <name type="synonym">Donax arundinaceus</name>
    <dbReference type="NCBI Taxonomy" id="35708"/>
    <lineage>
        <taxon>Eukaryota</taxon>
        <taxon>Viridiplantae</taxon>
        <taxon>Streptophyta</taxon>
        <taxon>Embryophyta</taxon>
        <taxon>Tracheophyta</taxon>
        <taxon>Spermatophyta</taxon>
        <taxon>Magnoliopsida</taxon>
        <taxon>Liliopsida</taxon>
        <taxon>Poales</taxon>
        <taxon>Poaceae</taxon>
        <taxon>PACMAD clade</taxon>
        <taxon>Arundinoideae</taxon>
        <taxon>Arundineae</taxon>
        <taxon>Arundo</taxon>
    </lineage>
</organism>
<reference evidence="1" key="2">
    <citation type="journal article" date="2015" name="Data Brief">
        <title>Shoot transcriptome of the giant reed, Arundo donax.</title>
        <authorList>
            <person name="Barrero R.A."/>
            <person name="Guerrero F.D."/>
            <person name="Moolhuijzen P."/>
            <person name="Goolsby J.A."/>
            <person name="Tidwell J."/>
            <person name="Bellgard S.E."/>
            <person name="Bellgard M.I."/>
        </authorList>
    </citation>
    <scope>NUCLEOTIDE SEQUENCE</scope>
    <source>
        <tissue evidence="1">Shoot tissue taken approximately 20 cm above the soil surface</tissue>
    </source>
</reference>